<dbReference type="Proteomes" id="UP000046392">
    <property type="component" value="Unplaced"/>
</dbReference>
<reference evidence="3" key="1">
    <citation type="submission" date="2017-02" db="UniProtKB">
        <authorList>
            <consortium name="WormBaseParasite"/>
        </authorList>
    </citation>
    <scope>IDENTIFICATION</scope>
</reference>
<evidence type="ECO:0000313" key="2">
    <source>
        <dbReference type="Proteomes" id="UP000046392"/>
    </source>
</evidence>
<dbReference type="AlphaFoldDB" id="A0A0N5C2R3"/>
<dbReference type="WBParaSite" id="SPAL_0001227475.1">
    <property type="protein sequence ID" value="SPAL_0001227475.1"/>
    <property type="gene ID" value="SPAL_0001227475"/>
</dbReference>
<keyword evidence="2" id="KW-1185">Reference proteome</keyword>
<feature type="region of interest" description="Disordered" evidence="1">
    <location>
        <begin position="1"/>
        <end position="31"/>
    </location>
</feature>
<protein>
    <submittedName>
        <fullName evidence="3">Group-specific protein</fullName>
    </submittedName>
</protein>
<accession>A0A0N5C2R3</accession>
<evidence type="ECO:0000256" key="1">
    <source>
        <dbReference type="SAM" id="MobiDB-lite"/>
    </source>
</evidence>
<organism evidence="2 3">
    <name type="scientific">Strongyloides papillosus</name>
    <name type="common">Intestinal threadworm</name>
    <dbReference type="NCBI Taxonomy" id="174720"/>
    <lineage>
        <taxon>Eukaryota</taxon>
        <taxon>Metazoa</taxon>
        <taxon>Ecdysozoa</taxon>
        <taxon>Nematoda</taxon>
        <taxon>Chromadorea</taxon>
        <taxon>Rhabditida</taxon>
        <taxon>Tylenchina</taxon>
        <taxon>Panagrolaimomorpha</taxon>
        <taxon>Strongyloidoidea</taxon>
        <taxon>Strongyloididae</taxon>
        <taxon>Strongyloides</taxon>
    </lineage>
</organism>
<sequence length="31" mass="3773">MESNQKLFEEHLNENQPMEEEDFEPYPSTTE</sequence>
<name>A0A0N5C2R3_STREA</name>
<evidence type="ECO:0000313" key="3">
    <source>
        <dbReference type="WBParaSite" id="SPAL_0001227475.1"/>
    </source>
</evidence>
<proteinExistence type="predicted"/>